<comment type="caution">
    <text evidence="3">The sequence shown here is derived from an EMBL/GenBank/DDBJ whole genome shotgun (WGS) entry which is preliminary data.</text>
</comment>
<dbReference type="EMBL" id="VBSB01000014">
    <property type="protein sequence ID" value="NTY62101.1"/>
    <property type="molecule type" value="Genomic_DNA"/>
</dbReference>
<keyword evidence="2" id="KW-0472">Membrane</keyword>
<keyword evidence="4" id="KW-1185">Reference proteome</keyword>
<feature type="compositionally biased region" description="Pro residues" evidence="1">
    <location>
        <begin position="241"/>
        <end position="252"/>
    </location>
</feature>
<feature type="region of interest" description="Disordered" evidence="1">
    <location>
        <begin position="231"/>
        <end position="262"/>
    </location>
</feature>
<dbReference type="Proteomes" id="UP000708347">
    <property type="component" value="Unassembled WGS sequence"/>
</dbReference>
<proteinExistence type="predicted"/>
<evidence type="ECO:0008006" key="5">
    <source>
        <dbReference type="Google" id="ProtNLM"/>
    </source>
</evidence>
<accession>A0ABX2K4X2</accession>
<evidence type="ECO:0000256" key="2">
    <source>
        <dbReference type="SAM" id="Phobius"/>
    </source>
</evidence>
<feature type="region of interest" description="Disordered" evidence="1">
    <location>
        <begin position="1"/>
        <end position="42"/>
    </location>
</feature>
<keyword evidence="2" id="KW-1133">Transmembrane helix</keyword>
<evidence type="ECO:0000256" key="1">
    <source>
        <dbReference type="SAM" id="MobiDB-lite"/>
    </source>
</evidence>
<feature type="compositionally biased region" description="Basic and acidic residues" evidence="1">
    <location>
        <begin position="23"/>
        <end position="42"/>
    </location>
</feature>
<protein>
    <recommendedName>
        <fullName evidence="5">DUF4878 domain-containing protein</fullName>
    </recommendedName>
</protein>
<dbReference type="RefSeq" id="WP_174399833.1">
    <property type="nucleotide sequence ID" value="NZ_VBSB01000014.1"/>
</dbReference>
<name>A0ABX2K4X2_9MYCO</name>
<feature type="region of interest" description="Disordered" evidence="1">
    <location>
        <begin position="99"/>
        <end position="118"/>
    </location>
</feature>
<gene>
    <name evidence="3" type="ORF">FEG63_21370</name>
</gene>
<reference evidence="3 4" key="1">
    <citation type="submission" date="2019-05" db="EMBL/GenBank/DDBJ databases">
        <title>Mycolicibacterium sphagni ENV482 genome assembly.</title>
        <authorList>
            <person name="Chen W."/>
            <person name="Faulkner N.W."/>
            <person name="Hyman M.R."/>
        </authorList>
    </citation>
    <scope>NUCLEOTIDE SEQUENCE [LARGE SCALE GENOMIC DNA]</scope>
    <source>
        <strain evidence="3 4">ENV482</strain>
    </source>
</reference>
<feature type="transmembrane region" description="Helical" evidence="2">
    <location>
        <begin position="64"/>
        <end position="83"/>
    </location>
</feature>
<sequence length="262" mass="28390">MSTIEPDSGRDTVADWPADDWDDPHGRNDTRPASRDPREVEVVPSRWADRADEVLTGPAPRRRWWILAAVAGAAIAATVWWLLGRTPEGPTVTIAPATPTAHETPTPSAQPDITTDVPVPTTNTPVPTGQPETGPANDVAAGFAADYANPGAGKDDWLNRISRWTSPQLTDGYRLTDPNRLPAAQLQRLSPPLNNDSGTVIYDAFYDTLTLEIRVAFLDDRWQVIAALDTRPFDDDVSPPGSTPPQTTPYLPPDIGAPQPQP</sequence>
<keyword evidence="2" id="KW-0812">Transmembrane</keyword>
<evidence type="ECO:0000313" key="4">
    <source>
        <dbReference type="Proteomes" id="UP000708347"/>
    </source>
</evidence>
<evidence type="ECO:0000313" key="3">
    <source>
        <dbReference type="EMBL" id="NTY62101.1"/>
    </source>
</evidence>
<organism evidence="3 4">
    <name type="scientific">Mycolicibacterium sphagni</name>
    <dbReference type="NCBI Taxonomy" id="1786"/>
    <lineage>
        <taxon>Bacteria</taxon>
        <taxon>Bacillati</taxon>
        <taxon>Actinomycetota</taxon>
        <taxon>Actinomycetes</taxon>
        <taxon>Mycobacteriales</taxon>
        <taxon>Mycobacteriaceae</taxon>
        <taxon>Mycolicibacterium</taxon>
    </lineage>
</organism>